<dbReference type="KEGG" id="ncon:LC1Nh_0887"/>
<feature type="region of interest" description="Disordered" evidence="1">
    <location>
        <begin position="82"/>
        <end position="103"/>
    </location>
</feature>
<dbReference type="AlphaFoldDB" id="A0A5Q0UHU9"/>
<gene>
    <name evidence="2" type="ORF">LC1Nh_0887</name>
</gene>
<feature type="region of interest" description="Disordered" evidence="1">
    <location>
        <begin position="1"/>
        <end position="44"/>
    </location>
</feature>
<evidence type="ECO:0000313" key="2">
    <source>
        <dbReference type="EMBL" id="QGA80770.1"/>
    </source>
</evidence>
<organism evidence="2 3">
    <name type="scientific">Candidatus Nanohalobium constans</name>
    <dbReference type="NCBI Taxonomy" id="2565781"/>
    <lineage>
        <taxon>Archaea</taxon>
        <taxon>Candidatus Nanohalarchaeota</taxon>
        <taxon>Candidatus Nanohalobia</taxon>
        <taxon>Candidatus Nanohalobiales</taxon>
        <taxon>Candidatus Nanohalobiaceae</taxon>
        <taxon>Candidatus Nanohalobium</taxon>
    </lineage>
</organism>
<dbReference type="EMBL" id="CP040089">
    <property type="protein sequence ID" value="QGA80770.1"/>
    <property type="molecule type" value="Genomic_DNA"/>
</dbReference>
<dbReference type="Proteomes" id="UP000377803">
    <property type="component" value="Chromosome"/>
</dbReference>
<reference evidence="3" key="1">
    <citation type="submission" date="2019-05" db="EMBL/GenBank/DDBJ databases">
        <title>Candidatus Nanohalobium constans, a novel model system to study the DPANN nano-sized archaea: genomic and physiological characterization of a nanoarchaeon co-cultured with its chitinotrophic host.</title>
        <authorList>
            <person name="La Cono V."/>
            <person name="Arcadi E."/>
            <person name="Crisafi F."/>
            <person name="Denaro R."/>
            <person name="La Spada G."/>
            <person name="Messina E."/>
            <person name="Smedile F."/>
            <person name="Toshchakov S.V."/>
            <person name="Shevchenko M.A."/>
            <person name="Golyshin P.N."/>
            <person name="Golyshina O.V."/>
            <person name="Ferrer M."/>
            <person name="Rohde M."/>
            <person name="Mushegian A."/>
            <person name="Sorokin D.Y."/>
            <person name="Giuliano L."/>
            <person name="Yakimov M.M."/>
        </authorList>
    </citation>
    <scope>NUCLEOTIDE SEQUENCE [LARGE SCALE GENOMIC DNA]</scope>
    <source>
        <strain evidence="3">LC1Nh</strain>
    </source>
</reference>
<dbReference type="RefSeq" id="WP_153550510.1">
    <property type="nucleotide sequence ID" value="NZ_CP040089.1"/>
</dbReference>
<protein>
    <submittedName>
        <fullName evidence="2">Uncharacterized protein</fullName>
    </submittedName>
</protein>
<sequence length="165" mass="18438">MGQNDYTNKLRESSENLQRAESGLTHGAVNYGPSSMSEPTNPGPLVFQMPVALREAAEYCEDLAEQTEEGGRLDTVREILGRPTSDEIATQEIPGDQVNSVYESTQPFNGEFTYNDFEQAVQAWDEVHDSETYEMIEEPGDEFRPIEQVQTALGEVATLQDRTNL</sequence>
<dbReference type="GeneID" id="42365276"/>
<proteinExistence type="predicted"/>
<evidence type="ECO:0000256" key="1">
    <source>
        <dbReference type="SAM" id="MobiDB-lite"/>
    </source>
</evidence>
<name>A0A5Q0UHU9_9ARCH</name>
<evidence type="ECO:0000313" key="3">
    <source>
        <dbReference type="Proteomes" id="UP000377803"/>
    </source>
</evidence>
<accession>A0A5Q0UHU9</accession>
<keyword evidence="3" id="KW-1185">Reference proteome</keyword>